<reference evidence="8" key="1">
    <citation type="submission" date="2009-12" db="EMBL/GenBank/DDBJ databases">
        <title>Sequence of Clostridiales genomosp. BVAB3 str. UPII9-5.</title>
        <authorList>
            <person name="Madupu R."/>
            <person name="Durkin A.S."/>
            <person name="Torralba M."/>
            <person name="Methe B."/>
            <person name="Sutton G.G."/>
            <person name="Strausberg R.L."/>
            <person name="Nelson K.E."/>
        </authorList>
    </citation>
    <scope>NUCLEOTIDE SEQUENCE [LARGE SCALE GENOMIC DNA]</scope>
    <source>
        <strain evidence="8">UPII9-5</strain>
    </source>
</reference>
<evidence type="ECO:0000256" key="2">
    <source>
        <dbReference type="ARBA" id="ARBA00007225"/>
    </source>
</evidence>
<evidence type="ECO:0000256" key="5">
    <source>
        <dbReference type="ARBA" id="ARBA00022997"/>
    </source>
</evidence>
<dbReference type="eggNOG" id="COG4690">
    <property type="taxonomic scope" value="Bacteria"/>
</dbReference>
<dbReference type="GO" id="GO:0070004">
    <property type="term" value="F:cysteine-type exopeptidase activity"/>
    <property type="evidence" value="ECO:0007669"/>
    <property type="project" value="InterPro"/>
</dbReference>
<gene>
    <name evidence="7" type="ordered locus">HMPREF0868_1030</name>
</gene>
<dbReference type="PANTHER" id="PTHR12994:SF17">
    <property type="entry name" value="LD30995P"/>
    <property type="match status" value="1"/>
</dbReference>
<keyword evidence="4 6" id="KW-0378">Hydrolase</keyword>
<keyword evidence="8" id="KW-1185">Reference proteome</keyword>
<dbReference type="Pfam" id="PF03577">
    <property type="entry name" value="Peptidase_C69"/>
    <property type="match status" value="1"/>
</dbReference>
<evidence type="ECO:0000313" key="7">
    <source>
        <dbReference type="EMBL" id="ADC91686.1"/>
    </source>
</evidence>
<organism evidence="7 8">
    <name type="scientific">Mageeibacillus indolicus (strain UPII9-5)</name>
    <name type="common">Clostridiales genomosp. BVAB3 (strain UPII9-5)</name>
    <dbReference type="NCBI Taxonomy" id="699246"/>
    <lineage>
        <taxon>Bacteria</taxon>
        <taxon>Bacillati</taxon>
        <taxon>Bacillota</taxon>
        <taxon>Clostridia</taxon>
        <taxon>Eubacteriales</taxon>
        <taxon>Oscillospiraceae</taxon>
        <taxon>Mageeibacillus</taxon>
    </lineage>
</organism>
<evidence type="ECO:0000256" key="4">
    <source>
        <dbReference type="ARBA" id="ARBA00022801"/>
    </source>
</evidence>
<dbReference type="Proteomes" id="UP000008234">
    <property type="component" value="Chromosome"/>
</dbReference>
<dbReference type="KEGG" id="clo:HMPREF0868_1030"/>
<dbReference type="InterPro" id="IPR005322">
    <property type="entry name" value="Peptidase_C69"/>
</dbReference>
<dbReference type="HOGENOM" id="CLU_014823_4_1_9"/>
<dbReference type="NCBIfam" id="NF033678">
    <property type="entry name" value="C69_fam_dipept"/>
    <property type="match status" value="1"/>
</dbReference>
<evidence type="ECO:0000256" key="6">
    <source>
        <dbReference type="RuleBase" id="RU364089"/>
    </source>
</evidence>
<dbReference type="InterPro" id="IPR047804">
    <property type="entry name" value="C69_dipept_A-like"/>
</dbReference>
<sequence length="522" mass="58376">MNLRSTLIDNVTHFKDRKELLMPCTTLLVGKKATYDGSTMVARNEDSPSGQFTPKKFVVVQPDQQPRHYKSILSHVEIELPDNPMRYTAMPNGFTYEGIWAACGVNSANVSMTATETITANERLLGADPLVEYRPAKGKPGDPDYQPEVCGGIGEEDIVTICLPYIRSAREGVLRLGELLTKYGTYELNGIAFQDVNEIWWLETIGGHHWIAKRVPDEAYVVMPNQLGIDEFDFKDALGKKINHLCSDDLYEFVQKYHLDLSKNGKFNPRHAFGTASDADHTYNTPRAWVIQRYFNRNSAVWDTDAADLRPDSDNIPWARVPEKKITPEDVKYTLSGHFQGTPFDPYAHYGESNRRGSLRPIGINRNNFLGLVQLRPDMPDELCAVEWIAYGSNVFNAMVPFYITVNRTPDYLARTTTAVTTESFYWANRLIGALADAHFAQCSSHIERYQISVGVKAHTLLNTTEAGFAAAIDTGKTAEEICESANEAMANMAKDLTDDCLNKVLHTASCGMLNGFSRSDA</sequence>
<keyword evidence="3 6" id="KW-0645">Protease</keyword>
<protein>
    <recommendedName>
        <fullName evidence="6">Dipeptidase</fullName>
        <ecNumber evidence="6">3.4.-.-</ecNumber>
    </recommendedName>
</protein>
<comment type="catalytic activity">
    <reaction evidence="1">
        <text>an L-aminoacyl-L-amino acid + H2O = 2 an L-alpha-amino acid</text>
        <dbReference type="Rhea" id="RHEA:48940"/>
        <dbReference type="ChEBI" id="CHEBI:15377"/>
        <dbReference type="ChEBI" id="CHEBI:59869"/>
        <dbReference type="ChEBI" id="CHEBI:77460"/>
        <dbReference type="EC" id="3.4.13.19"/>
    </reaction>
</comment>
<dbReference type="EC" id="3.4.-.-" evidence="6"/>
<dbReference type="STRING" id="699246.HMPREF0868_1030"/>
<dbReference type="GO" id="GO:0016805">
    <property type="term" value="F:dipeptidase activity"/>
    <property type="evidence" value="ECO:0007669"/>
    <property type="project" value="UniProtKB-KW"/>
</dbReference>
<dbReference type="MEROPS" id="C69.001"/>
<dbReference type="PANTHER" id="PTHR12994">
    <property type="entry name" value="SECERNIN"/>
    <property type="match status" value="1"/>
</dbReference>
<evidence type="ECO:0000256" key="1">
    <source>
        <dbReference type="ARBA" id="ARBA00001670"/>
    </source>
</evidence>
<dbReference type="AlphaFoldDB" id="D3R2C3"/>
<accession>D3R2C3</accession>
<keyword evidence="5 6" id="KW-0224">Dipeptidase</keyword>
<dbReference type="EMBL" id="CP001850">
    <property type="protein sequence ID" value="ADC91686.1"/>
    <property type="molecule type" value="Genomic_DNA"/>
</dbReference>
<name>D3R2C3_MAGIU</name>
<comment type="similarity">
    <text evidence="2 6">Belongs to the peptidase C69 family.</text>
</comment>
<evidence type="ECO:0000313" key="8">
    <source>
        <dbReference type="Proteomes" id="UP000008234"/>
    </source>
</evidence>
<evidence type="ECO:0000256" key="3">
    <source>
        <dbReference type="ARBA" id="ARBA00022670"/>
    </source>
</evidence>
<proteinExistence type="inferred from homology"/>
<dbReference type="GO" id="GO:0006508">
    <property type="term" value="P:proteolysis"/>
    <property type="evidence" value="ECO:0007669"/>
    <property type="project" value="UniProtKB-KW"/>
</dbReference>